<dbReference type="Proteomes" id="UP001165060">
    <property type="component" value="Unassembled WGS sequence"/>
</dbReference>
<dbReference type="PROSITE" id="PS50222">
    <property type="entry name" value="EF_HAND_2"/>
    <property type="match status" value="5"/>
</dbReference>
<dbReference type="SUPFAM" id="SSF47473">
    <property type="entry name" value="EF-hand"/>
    <property type="match status" value="3"/>
</dbReference>
<dbReference type="PANTHER" id="PTHR23050">
    <property type="entry name" value="CALCIUM BINDING PROTEIN"/>
    <property type="match status" value="1"/>
</dbReference>
<feature type="region of interest" description="Disordered" evidence="3">
    <location>
        <begin position="1021"/>
        <end position="1066"/>
    </location>
</feature>
<dbReference type="InterPro" id="IPR002048">
    <property type="entry name" value="EF_hand_dom"/>
</dbReference>
<evidence type="ECO:0000259" key="4">
    <source>
        <dbReference type="PROSITE" id="PS50222"/>
    </source>
</evidence>
<dbReference type="CDD" id="cd00051">
    <property type="entry name" value="EFh"/>
    <property type="match status" value="2"/>
</dbReference>
<dbReference type="Gene3D" id="1.10.238.10">
    <property type="entry name" value="EF-hand"/>
    <property type="match status" value="3"/>
</dbReference>
<reference evidence="5 6" key="1">
    <citation type="journal article" date="2023" name="Commun. Biol.">
        <title>Genome analysis of Parmales, the sister group of diatoms, reveals the evolutionary specialization of diatoms from phago-mixotrophs to photoautotrophs.</title>
        <authorList>
            <person name="Ban H."/>
            <person name="Sato S."/>
            <person name="Yoshikawa S."/>
            <person name="Yamada K."/>
            <person name="Nakamura Y."/>
            <person name="Ichinomiya M."/>
            <person name="Sato N."/>
            <person name="Blanc-Mathieu R."/>
            <person name="Endo H."/>
            <person name="Kuwata A."/>
            <person name="Ogata H."/>
        </authorList>
    </citation>
    <scope>NUCLEOTIDE SEQUENCE [LARGE SCALE GENOMIC DNA]</scope>
</reference>
<dbReference type="EMBL" id="BRYB01001379">
    <property type="protein sequence ID" value="GMI24371.1"/>
    <property type="molecule type" value="Genomic_DNA"/>
</dbReference>
<feature type="region of interest" description="Disordered" evidence="3">
    <location>
        <begin position="536"/>
        <end position="556"/>
    </location>
</feature>
<dbReference type="SMART" id="SM00054">
    <property type="entry name" value="EFh"/>
    <property type="match status" value="6"/>
</dbReference>
<dbReference type="Pfam" id="PF13833">
    <property type="entry name" value="EF-hand_8"/>
    <property type="match status" value="2"/>
</dbReference>
<keyword evidence="2" id="KW-0106">Calcium</keyword>
<dbReference type="InterPro" id="IPR050145">
    <property type="entry name" value="Centrin_CML-like"/>
</dbReference>
<feature type="domain" description="EF-hand" evidence="4">
    <location>
        <begin position="358"/>
        <end position="393"/>
    </location>
</feature>
<feature type="domain" description="EF-hand" evidence="4">
    <location>
        <begin position="477"/>
        <end position="512"/>
    </location>
</feature>
<keyword evidence="6" id="KW-1185">Reference proteome</keyword>
<feature type="compositionally biased region" description="Basic residues" evidence="3">
    <location>
        <begin position="1033"/>
        <end position="1056"/>
    </location>
</feature>
<evidence type="ECO:0000313" key="5">
    <source>
        <dbReference type="EMBL" id="GMI24371.1"/>
    </source>
</evidence>
<protein>
    <recommendedName>
        <fullName evidence="4">EF-hand domain-containing protein</fullName>
    </recommendedName>
</protein>
<feature type="domain" description="EF-hand" evidence="4">
    <location>
        <begin position="580"/>
        <end position="615"/>
    </location>
</feature>
<dbReference type="InterPro" id="IPR011992">
    <property type="entry name" value="EF-hand-dom_pair"/>
</dbReference>
<keyword evidence="1" id="KW-0677">Repeat</keyword>
<evidence type="ECO:0000256" key="2">
    <source>
        <dbReference type="ARBA" id="ARBA00022837"/>
    </source>
</evidence>
<feature type="compositionally biased region" description="Polar residues" evidence="3">
    <location>
        <begin position="1"/>
        <end position="14"/>
    </location>
</feature>
<feature type="domain" description="EF-hand" evidence="4">
    <location>
        <begin position="440"/>
        <end position="475"/>
    </location>
</feature>
<sequence>MSSNRAKPHNTTAFKTPVPLLPSSSNPNHHHADSSTLNSARNLPIGIQVDSHEPTLNMAYTLNLPSLTGALRQTMPGMRKTANQRIEEILVEAEHNSKKSANFWNPAKKTKALRLAKLYNGNASDPIIKQSVRRSLDDDPSSDDVGSGVTSLRSLASLSDLASASAASQHREPILYSKWHLESALEKLRRAAARYDEHASKRLKSFEEKLIHPDVLHDLIFRVFMVKLSLPECQAVIDHFDRDASGVLDYAEFLNCFFRIASEQKRDSNNDNKYTATKMRSKIEKFDKLSTEKFASSSVVHMDFTYNEAHLHSALDKVAIAASLYDRSKAPPMHSFDSGLMDATGFKQQLYRMFNIRLTLKELGAAFEYFDQDASGQVDMTEFLISFFQLLPRGLGAQLRKKEGVTGKDIAASITAKQTGNSNKAAQKAMGKIREMANRHGPFDLKSAFNHFDKDSSGSINHEELEEVVRDMCGDDITHDEVQCVIKLFDPNGDGDIRYNEFAYSFYNRRTVTEDDRDDDLDRVLENIKRRREEREAAARELGENPPVPVPAEKKHKQISMTPEIIKTAVHVMDQVRQRTAKMSLREAFDHFDVDGSNSISHDELTTAIREVSGKKLTKMQQAAVIAMFDPNNDGTVAYDEFCWTFYNRRMAVRKMEEKMKMQQAEARVKLKVKAFHEEEKVKAEARDLEFLPPVNLGPTDAPATKTAKIATTLISSLSKHNPRVKSSSLKQSKGATLIRCVTPPTAPQTGQANSTVAREFKARVLRFDMKWVALKELSGLLFRRSMRNKQFIEAMHEFTFNGGHMSRKDFDLMMVESMADLNTSSHNRLFSCFDYDNKDEMWVGEVAVALDFVSNSNSNVLKIVCELFNTLVEASWKEEAEDADETSEQHTLHKLEKRKAMLPHYKLDFEIIVKSFATLSLQDKDYTAICEKFREAWEKHGRGKQPSLLHRRDQPITLGGTYDPVDYEEFRKIMCHAPELVALLERQKALIVEAINQAAGKAPVQTNLYGVGERGAGANKISIVDGNGRGGGGKKQRKKTNRKHDRRRAATKGHLKGLPSLSKTG</sequence>
<dbReference type="PROSITE" id="PS00018">
    <property type="entry name" value="EF_HAND_1"/>
    <property type="match status" value="5"/>
</dbReference>
<feature type="domain" description="EF-hand" evidence="4">
    <location>
        <begin position="228"/>
        <end position="263"/>
    </location>
</feature>
<comment type="caution">
    <text evidence="5">The sequence shown here is derived from an EMBL/GenBank/DDBJ whole genome shotgun (WGS) entry which is preliminary data.</text>
</comment>
<organism evidence="5 6">
    <name type="scientific">Tetraparma gracilis</name>
    <dbReference type="NCBI Taxonomy" id="2962635"/>
    <lineage>
        <taxon>Eukaryota</taxon>
        <taxon>Sar</taxon>
        <taxon>Stramenopiles</taxon>
        <taxon>Ochrophyta</taxon>
        <taxon>Bolidophyceae</taxon>
        <taxon>Parmales</taxon>
        <taxon>Triparmaceae</taxon>
        <taxon>Tetraparma</taxon>
    </lineage>
</organism>
<dbReference type="Pfam" id="PF13499">
    <property type="entry name" value="EF-hand_7"/>
    <property type="match status" value="2"/>
</dbReference>
<gene>
    <name evidence="5" type="ORF">TeGR_g9864</name>
</gene>
<proteinExistence type="predicted"/>
<accession>A0ABQ6MDN6</accession>
<evidence type="ECO:0000313" key="6">
    <source>
        <dbReference type="Proteomes" id="UP001165060"/>
    </source>
</evidence>
<evidence type="ECO:0000256" key="3">
    <source>
        <dbReference type="SAM" id="MobiDB-lite"/>
    </source>
</evidence>
<evidence type="ECO:0000256" key="1">
    <source>
        <dbReference type="ARBA" id="ARBA00022737"/>
    </source>
</evidence>
<name>A0ABQ6MDN6_9STRA</name>
<feature type="region of interest" description="Disordered" evidence="3">
    <location>
        <begin position="1"/>
        <end position="39"/>
    </location>
</feature>
<dbReference type="InterPro" id="IPR018247">
    <property type="entry name" value="EF_Hand_1_Ca_BS"/>
</dbReference>